<dbReference type="EnsemblMetazoa" id="AALFPA23_023653.R35203">
    <property type="protein sequence ID" value="AALFPA23_023653.P35203"/>
    <property type="gene ID" value="AALFPA23_023653"/>
</dbReference>
<dbReference type="InterPro" id="IPR043502">
    <property type="entry name" value="DNA/RNA_pol_sf"/>
</dbReference>
<sequence>MQFLEGYNPDTQYGHVQSRLDKLEESWEEFNELQEEICELDTEGELEQDTNNAFAVFENQYYEIRAAVLGKLVPAQPVPNLDNSIRNTSALGMHTGVRLPQISLPEFDGDYKGWLSFKSTFVSLIHDSLELSDVQKFHYLKSALKGEAAKLIESLTITNDNYAIAWDTITKRYSNEYLLKKRHLQALMEFPKIDKESAVRIHGLVDEFDQRLKILKQLGEKTEHWGAMIVHWMCSKLDNHTLQLWEDHAASLRDPTFTALTDFLEKRTRVLDAVQSNCSKAISVQPKVFVKRERLAVHASMESGRSDPLCQCCGEQHYLVKCSKFQSFGLKEKLDFVNSKRLCSNCFKSGHWVRDCSSKFSCRTCGKKHNSLIHPGFQSNSGSNDSEGNTPAGNSTRKNNATRSHVVTESVEDNQREAEENGSTGSYSIGTKQGSVGSSVFLSTVLVKVRDQYGGSQLARALLDSGSQVNVMSERLCQMLKLKRRTICVPITGVGQSESTAKHAVSATVSSRTTDYTVGLDFLVLQRVTAELPSTTVPICHWKIPNNLQLADPQFNVSGRIDLLLGVEHFFNFLYEREMKRISLGPELPVLVDSVFGWIVAGRDASLQQKVSVRCCTTTTVGNLEELLERFWKVESCDDQPAWSKEEQDCEEDFKRTHSRAQDGRYIVQLPKHFGFERMLGNSEVSALERYRKLENRLERNSTMKDQYHAFMREYLEMGHMRRISEAELQAEATGTGQRKVFYLPHHAVLKEASTTTKVRVVFDASAQTDNGYSLNDVLLKGPVIQDDLLNLLIRFRKHEVALVGDVEKMYRQVRQDDNDTLRLRIFFRFSIDESIDSYELLTVTYGLKPSSFLATRALKQLAVDDGSEDSPASAALEKDFYVDDYIGGATCVEEAIGLREELTSLMAKGGFPIRKWCSNRPEVLAGVPEDQLGTNLSITFELHPHERIKTLGIIWEPKADQLRFLFSTDDHEGTWTRRKILSSIAKLFDPLGLIAPVVVTAKIIMQELALLQTGWDAPVPSHLEQKWIIFYRCLDKLAKYSIPRFAFITDYVDVQFHCFADASEFAYGACLYVRSADSYGNRLTIPRLELCAAREAARLHQTVVKALALDDVQSFFWSDSTVVLHWLKAPPNTWKTFIANRVSSIQTTTFGHSWQHVAGKENPADLVSRGVPVEDFLKSDLWRNGPIWLKETPATWMIEASEPLPNEVDLEPPNGAAPIRPSTPSSTVPHNWCRLLRTLLFEAPHRRAAPPKVYISVFICFTTKAIHLELVMDLSSAGFISALRRFIGHHGIPKEIHSDNATNFQGAKHELHDLYKLLNSKLGQTVIGSEMSQQGILWHFIPPRAPNFGGLWEAAVRSSKTALKKEIGSHQLTHENFCTLLVQIAAALNSRPLCPLSDDPTDLNALTPAHFLIGTSMKALPDPDFTVIPSNRLTHYQQRQQMFQRYWQRWSQEYLTGLQQATKHIQPSPIRTGSIVVVREDNIPPLDWPLARITESNCTIGSATSSHHGTLANLPLGILFLDTFVLGPEGFTIACKPSRNAPQDWQLSPKMQHYNTSSSPTSKPTTIPPVERIPGPSSGESSVFEEQLTDSSAAAILLSPLSNIEVVTIVESSSYATPSSSIATPKPAQVLSQGGGDNERLIGLGPTHQAKDDEARRRSER</sequence>
<evidence type="ECO:0000313" key="3">
    <source>
        <dbReference type="EnsemblMetazoa" id="AALFPA23_023653.P35203"/>
    </source>
</evidence>
<dbReference type="InterPro" id="IPR036397">
    <property type="entry name" value="RNaseH_sf"/>
</dbReference>
<dbReference type="InterPro" id="IPR008042">
    <property type="entry name" value="Retrotrans_Pao"/>
</dbReference>
<feature type="compositionally biased region" description="Low complexity" evidence="1">
    <location>
        <begin position="1557"/>
        <end position="1570"/>
    </location>
</feature>
<dbReference type="SUPFAM" id="SSF56672">
    <property type="entry name" value="DNA/RNA polymerases"/>
    <property type="match status" value="1"/>
</dbReference>
<dbReference type="Gene3D" id="3.30.420.10">
    <property type="entry name" value="Ribonuclease H-like superfamily/Ribonuclease H"/>
    <property type="match status" value="1"/>
</dbReference>
<feature type="compositionally biased region" description="Low complexity" evidence="1">
    <location>
        <begin position="1616"/>
        <end position="1626"/>
    </location>
</feature>
<feature type="region of interest" description="Disordered" evidence="1">
    <location>
        <begin position="1545"/>
        <end position="1583"/>
    </location>
</feature>
<dbReference type="SUPFAM" id="SSF53098">
    <property type="entry name" value="Ribonuclease H-like"/>
    <property type="match status" value="1"/>
</dbReference>
<feature type="domain" description="Integrase catalytic" evidence="2">
    <location>
        <begin position="1221"/>
        <end position="1417"/>
    </location>
</feature>
<proteinExistence type="predicted"/>
<dbReference type="PANTHER" id="PTHR47331">
    <property type="entry name" value="PHD-TYPE DOMAIN-CONTAINING PROTEIN"/>
    <property type="match status" value="1"/>
</dbReference>
<dbReference type="InterPro" id="IPR001878">
    <property type="entry name" value="Znf_CCHC"/>
</dbReference>
<dbReference type="PANTHER" id="PTHR47331:SF1">
    <property type="entry name" value="GAG-LIKE PROTEIN"/>
    <property type="match status" value="1"/>
</dbReference>
<dbReference type="InterPro" id="IPR040676">
    <property type="entry name" value="DUF5641"/>
</dbReference>
<reference evidence="4" key="1">
    <citation type="journal article" date="2015" name="Proc. Natl. Acad. Sci. U.S.A.">
        <title>Genome sequence of the Asian Tiger mosquito, Aedes albopictus, reveals insights into its biology, genetics, and evolution.</title>
        <authorList>
            <person name="Chen X.G."/>
            <person name="Jiang X."/>
            <person name="Gu J."/>
            <person name="Xu M."/>
            <person name="Wu Y."/>
            <person name="Deng Y."/>
            <person name="Zhang C."/>
            <person name="Bonizzoni M."/>
            <person name="Dermauw W."/>
            <person name="Vontas J."/>
            <person name="Armbruster P."/>
            <person name="Huang X."/>
            <person name="Yang Y."/>
            <person name="Zhang H."/>
            <person name="He W."/>
            <person name="Peng H."/>
            <person name="Liu Y."/>
            <person name="Wu K."/>
            <person name="Chen J."/>
            <person name="Lirakis M."/>
            <person name="Topalis P."/>
            <person name="Van Leeuwen T."/>
            <person name="Hall A.B."/>
            <person name="Jiang X."/>
            <person name="Thorpe C."/>
            <person name="Mueller R.L."/>
            <person name="Sun C."/>
            <person name="Waterhouse R.M."/>
            <person name="Yan G."/>
            <person name="Tu Z.J."/>
            <person name="Fang X."/>
            <person name="James A.A."/>
        </authorList>
    </citation>
    <scope>NUCLEOTIDE SEQUENCE [LARGE SCALE GENOMIC DNA]</scope>
    <source>
        <strain evidence="4">Foshan</strain>
    </source>
</reference>
<feature type="region of interest" description="Disordered" evidence="1">
    <location>
        <begin position="1616"/>
        <end position="1662"/>
    </location>
</feature>
<keyword evidence="4" id="KW-1185">Reference proteome</keyword>
<dbReference type="RefSeq" id="XP_062711604.1">
    <property type="nucleotide sequence ID" value="XM_062855620.1"/>
</dbReference>
<dbReference type="PROSITE" id="PS50994">
    <property type="entry name" value="INTEGRASE"/>
    <property type="match status" value="1"/>
</dbReference>
<dbReference type="InterPro" id="IPR001584">
    <property type="entry name" value="Integrase_cat-core"/>
</dbReference>
<feature type="region of interest" description="Disordered" evidence="1">
    <location>
        <begin position="376"/>
        <end position="430"/>
    </location>
</feature>
<feature type="compositionally biased region" description="Polar residues" evidence="1">
    <location>
        <begin position="377"/>
        <end position="407"/>
    </location>
</feature>
<protein>
    <recommendedName>
        <fullName evidence="2">Integrase catalytic domain-containing protein</fullName>
    </recommendedName>
</protein>
<dbReference type="InterPro" id="IPR021109">
    <property type="entry name" value="Peptidase_aspartic_dom_sf"/>
</dbReference>
<dbReference type="Proteomes" id="UP000069940">
    <property type="component" value="Unassembled WGS sequence"/>
</dbReference>
<dbReference type="GeneID" id="134289594"/>
<evidence type="ECO:0000313" key="4">
    <source>
        <dbReference type="Proteomes" id="UP000069940"/>
    </source>
</evidence>
<dbReference type="SMART" id="SM00343">
    <property type="entry name" value="ZnF_C2HC"/>
    <property type="match status" value="1"/>
</dbReference>
<dbReference type="InterPro" id="IPR005312">
    <property type="entry name" value="DUF1759"/>
</dbReference>
<organism evidence="3 4">
    <name type="scientific">Aedes albopictus</name>
    <name type="common">Asian tiger mosquito</name>
    <name type="synonym">Stegomyia albopicta</name>
    <dbReference type="NCBI Taxonomy" id="7160"/>
    <lineage>
        <taxon>Eukaryota</taxon>
        <taxon>Metazoa</taxon>
        <taxon>Ecdysozoa</taxon>
        <taxon>Arthropoda</taxon>
        <taxon>Hexapoda</taxon>
        <taxon>Insecta</taxon>
        <taxon>Pterygota</taxon>
        <taxon>Neoptera</taxon>
        <taxon>Endopterygota</taxon>
        <taxon>Diptera</taxon>
        <taxon>Nematocera</taxon>
        <taxon>Culicoidea</taxon>
        <taxon>Culicidae</taxon>
        <taxon>Culicinae</taxon>
        <taxon>Aedini</taxon>
        <taxon>Aedes</taxon>
        <taxon>Stegomyia</taxon>
    </lineage>
</organism>
<reference evidence="3" key="2">
    <citation type="submission" date="2025-05" db="UniProtKB">
        <authorList>
            <consortium name="EnsemblMetazoa"/>
        </authorList>
    </citation>
    <scope>IDENTIFICATION</scope>
    <source>
        <strain evidence="3">Foshan</strain>
    </source>
</reference>
<evidence type="ECO:0000256" key="1">
    <source>
        <dbReference type="SAM" id="MobiDB-lite"/>
    </source>
</evidence>
<dbReference type="Gene3D" id="2.40.70.10">
    <property type="entry name" value="Acid Proteases"/>
    <property type="match status" value="1"/>
</dbReference>
<dbReference type="Pfam" id="PF18701">
    <property type="entry name" value="DUF5641"/>
    <property type="match status" value="1"/>
</dbReference>
<name>A0ABM2A1R9_AEDAL</name>
<feature type="compositionally biased region" description="Basic and acidic residues" evidence="1">
    <location>
        <begin position="1650"/>
        <end position="1662"/>
    </location>
</feature>
<accession>A0ABM2A1R9</accession>
<dbReference type="CDD" id="cd01644">
    <property type="entry name" value="RT_pepA17"/>
    <property type="match status" value="1"/>
</dbReference>
<dbReference type="CDD" id="cd00303">
    <property type="entry name" value="retropepsin_like"/>
    <property type="match status" value="1"/>
</dbReference>
<dbReference type="Pfam" id="PF05380">
    <property type="entry name" value="Peptidase_A17"/>
    <property type="match status" value="1"/>
</dbReference>
<evidence type="ECO:0000259" key="2">
    <source>
        <dbReference type="PROSITE" id="PS50994"/>
    </source>
</evidence>
<dbReference type="Pfam" id="PF03564">
    <property type="entry name" value="DUF1759"/>
    <property type="match status" value="1"/>
</dbReference>
<feature type="compositionally biased region" description="Polar residues" evidence="1">
    <location>
        <begin position="421"/>
        <end position="430"/>
    </location>
</feature>
<dbReference type="InterPro" id="IPR012337">
    <property type="entry name" value="RNaseH-like_sf"/>
</dbReference>